<feature type="transmembrane region" description="Helical" evidence="6">
    <location>
        <begin position="151"/>
        <end position="174"/>
    </location>
</feature>
<dbReference type="eggNOG" id="COG0738">
    <property type="taxonomic scope" value="Bacteria"/>
</dbReference>
<accession>H8KZ43</accession>
<feature type="transmembrane region" description="Helical" evidence="6">
    <location>
        <begin position="88"/>
        <end position="107"/>
    </location>
</feature>
<sequence length="443" mass="48164">MRTQSPVVQLSDGFYLNRTPLFAFGLLCCLFSLWGCAMSLNDVLIGQFRKAFMLSDFQSALVQFSFYISYLVLAIPAAMVIKRFSYKSSILTGLLLYVVGCLLFFPAAMLARYQLFFVALFVVAAGLVFIETAADTYCTLLGPPGKGTHRLNLASAFQPIGAILGSSMGSWLIFKQGDLSLEQLREMPASQAWQHQLAMIHATLEPYRYLLAVLAVVIIAIGLTRYPACKGPDPSRAQRMDTLGALGRLFRQPRFVFGVLTQFLYVGAQVGVWSFVIRLTMGLGHLGERQASMYLIASFVAFFVGKLIANAFMRHARPAQVLFVYALLCIAALAYAVTVHNFSAVYAAILVSGLLGPCWPTIYGLTVDGLGHDRAYGGSVLVMSISGGGIVPLLQGYVSDASGGNMQLAYSVPLACFVVIAGFAAYCRRSPELARGEFADQPQ</sequence>
<dbReference type="InterPro" id="IPR036259">
    <property type="entry name" value="MFS_trans_sf"/>
</dbReference>
<dbReference type="NCBIfam" id="TIGR00885">
    <property type="entry name" value="fucP"/>
    <property type="match status" value="1"/>
</dbReference>
<dbReference type="AlphaFoldDB" id="H8KZ43"/>
<dbReference type="CDD" id="cd17394">
    <property type="entry name" value="MFS_FucP_like"/>
    <property type="match status" value="1"/>
</dbReference>
<dbReference type="Gene3D" id="1.20.1250.20">
    <property type="entry name" value="MFS general substrate transporter like domains"/>
    <property type="match status" value="2"/>
</dbReference>
<proteinExistence type="predicted"/>
<evidence type="ECO:0000256" key="4">
    <source>
        <dbReference type="ARBA" id="ARBA00022989"/>
    </source>
</evidence>
<feature type="transmembrane region" description="Helical" evidence="6">
    <location>
        <begin position="113"/>
        <end position="130"/>
    </location>
</feature>
<dbReference type="Proteomes" id="UP000005234">
    <property type="component" value="Chromosome"/>
</dbReference>
<organism evidence="7 8">
    <name type="scientific">Frateuria aurantia (strain ATCC 33424 / DSM 6220 / KCTC 2777 / LMG 1558 / NBRC 3245 / NCIMB 13370)</name>
    <name type="common">Acetobacter aurantius</name>
    <dbReference type="NCBI Taxonomy" id="767434"/>
    <lineage>
        <taxon>Bacteria</taxon>
        <taxon>Pseudomonadati</taxon>
        <taxon>Pseudomonadota</taxon>
        <taxon>Gammaproteobacteria</taxon>
        <taxon>Lysobacterales</taxon>
        <taxon>Rhodanobacteraceae</taxon>
        <taxon>Frateuria</taxon>
    </lineage>
</organism>
<evidence type="ECO:0000256" key="1">
    <source>
        <dbReference type="ARBA" id="ARBA00004429"/>
    </source>
</evidence>
<dbReference type="RefSeq" id="WP_014401540.1">
    <property type="nucleotide sequence ID" value="NC_017033.1"/>
</dbReference>
<feature type="transmembrane region" description="Helical" evidence="6">
    <location>
        <begin position="207"/>
        <end position="226"/>
    </location>
</feature>
<dbReference type="SUPFAM" id="SSF103473">
    <property type="entry name" value="MFS general substrate transporter"/>
    <property type="match status" value="1"/>
</dbReference>
<keyword evidence="5 6" id="KW-0472">Membrane</keyword>
<comment type="subcellular location">
    <subcellularLocation>
        <location evidence="1">Cell inner membrane</location>
        <topology evidence="1">Multi-pass membrane protein</topology>
    </subcellularLocation>
</comment>
<dbReference type="STRING" id="767434.Fraau_0023"/>
<dbReference type="InterPro" id="IPR050375">
    <property type="entry name" value="MFS_TsgA-like"/>
</dbReference>
<reference evidence="7" key="1">
    <citation type="submission" date="2012-02" db="EMBL/GenBank/DDBJ databases">
        <title>The complete genome of Frateuria aurantia DSM 6220.</title>
        <authorList>
            <consortium name="US DOE Joint Genome Institute (JGI-PGF)"/>
            <person name="Lucas S."/>
            <person name="Copeland A."/>
            <person name="Lapidus A."/>
            <person name="Glavina del Rio T."/>
            <person name="Dalin E."/>
            <person name="Tice H."/>
            <person name="Bruce D."/>
            <person name="Goodwin L."/>
            <person name="Pitluck S."/>
            <person name="Peters L."/>
            <person name="Ovchinnikova G."/>
            <person name="Teshima H."/>
            <person name="Kyrpides N."/>
            <person name="Mavromatis K."/>
            <person name="Ivanova N."/>
            <person name="Brettin T."/>
            <person name="Detter J.C."/>
            <person name="Han C."/>
            <person name="Larimer F."/>
            <person name="Land M."/>
            <person name="Hauser L."/>
            <person name="Markowitz V."/>
            <person name="Cheng J.-F."/>
            <person name="Hugenholtz P."/>
            <person name="Woyke T."/>
            <person name="Wu D."/>
            <person name="Brambilla E."/>
            <person name="Klenk H.-P."/>
            <person name="Eisen J.A."/>
        </authorList>
    </citation>
    <scope>NUCLEOTIDE SEQUENCE</scope>
    <source>
        <strain evidence="7">DSM 6220</strain>
    </source>
</reference>
<evidence type="ECO:0000256" key="5">
    <source>
        <dbReference type="ARBA" id="ARBA00023136"/>
    </source>
</evidence>
<evidence type="ECO:0000256" key="2">
    <source>
        <dbReference type="ARBA" id="ARBA00022475"/>
    </source>
</evidence>
<dbReference type="PANTHER" id="PTHR43702:SF11">
    <property type="entry name" value="L-FUCOSE-PROTON SYMPORTER"/>
    <property type="match status" value="1"/>
</dbReference>
<feature type="transmembrane region" description="Helical" evidence="6">
    <location>
        <begin position="21"/>
        <end position="40"/>
    </location>
</feature>
<feature type="transmembrane region" description="Helical" evidence="6">
    <location>
        <begin position="255"/>
        <end position="279"/>
    </location>
</feature>
<protein>
    <submittedName>
        <fullName evidence="7">L-fucose:H+ symporter permease</fullName>
    </submittedName>
</protein>
<name>H8KZ43_FRAAD</name>
<evidence type="ECO:0000313" key="7">
    <source>
        <dbReference type="EMBL" id="AFC84534.1"/>
    </source>
</evidence>
<dbReference type="OrthoDB" id="9795150at2"/>
<keyword evidence="2" id="KW-1003">Cell membrane</keyword>
<evidence type="ECO:0000313" key="8">
    <source>
        <dbReference type="Proteomes" id="UP000005234"/>
    </source>
</evidence>
<dbReference type="GO" id="GO:0005886">
    <property type="term" value="C:plasma membrane"/>
    <property type="evidence" value="ECO:0007669"/>
    <property type="project" value="UniProtKB-SubCell"/>
</dbReference>
<feature type="transmembrane region" description="Helical" evidence="6">
    <location>
        <begin position="407"/>
        <end position="427"/>
    </location>
</feature>
<dbReference type="HOGENOM" id="CLU_028452_0_1_6"/>
<feature type="transmembrane region" description="Helical" evidence="6">
    <location>
        <begin position="291"/>
        <end position="309"/>
    </location>
</feature>
<dbReference type="EMBL" id="CP003350">
    <property type="protein sequence ID" value="AFC84534.1"/>
    <property type="molecule type" value="Genomic_DNA"/>
</dbReference>
<keyword evidence="4 6" id="KW-1133">Transmembrane helix</keyword>
<feature type="transmembrane region" description="Helical" evidence="6">
    <location>
        <begin position="375"/>
        <end position="395"/>
    </location>
</feature>
<gene>
    <name evidence="7" type="ordered locus">Fraau_0023</name>
</gene>
<dbReference type="Pfam" id="PF07690">
    <property type="entry name" value="MFS_1"/>
    <property type="match status" value="1"/>
</dbReference>
<evidence type="ECO:0000256" key="6">
    <source>
        <dbReference type="SAM" id="Phobius"/>
    </source>
</evidence>
<dbReference type="GO" id="GO:0015535">
    <property type="term" value="F:fucose:proton symporter activity"/>
    <property type="evidence" value="ECO:0007669"/>
    <property type="project" value="InterPro"/>
</dbReference>
<feature type="transmembrane region" description="Helical" evidence="6">
    <location>
        <begin position="321"/>
        <end position="338"/>
    </location>
</feature>
<feature type="transmembrane region" description="Helical" evidence="6">
    <location>
        <begin position="60"/>
        <end position="81"/>
    </location>
</feature>
<evidence type="ECO:0000256" key="3">
    <source>
        <dbReference type="ARBA" id="ARBA00022692"/>
    </source>
</evidence>
<dbReference type="InterPro" id="IPR005275">
    <property type="entry name" value="Lfuc_symporter_FucP"/>
</dbReference>
<dbReference type="PANTHER" id="PTHR43702">
    <property type="entry name" value="L-FUCOSE-PROTON SYMPORTER"/>
    <property type="match status" value="1"/>
</dbReference>
<keyword evidence="8" id="KW-1185">Reference proteome</keyword>
<dbReference type="InterPro" id="IPR011701">
    <property type="entry name" value="MFS"/>
</dbReference>
<dbReference type="KEGG" id="fau:Fraau_0023"/>
<feature type="transmembrane region" description="Helical" evidence="6">
    <location>
        <begin position="344"/>
        <end position="363"/>
    </location>
</feature>
<keyword evidence="3 6" id="KW-0812">Transmembrane</keyword>